<proteinExistence type="predicted"/>
<evidence type="ECO:0000313" key="1">
    <source>
        <dbReference type="EMBL" id="QLL58279.1"/>
    </source>
</evidence>
<sequence length="466" mass="51029">MLTKLYPFYIFLFGFNFLYGQQTSCDVTNPSPIDNYVFPANKRVCFTENTTFNDVKLEDGAIIHIAPNTKLIFNTNLSTTTGFKNGFEIEGSLEFNNNPNFSSDLDINISTTGTLSNQSGITIRNNATNLINNGTVDIRSTLNFGSPTAINYIENNKEMKVVRFNLSEGNNTFLNKGRIDVSNTIDNNATTLMVNCGEIYSLSSFNMGGSRIVNTGTVTIEGGNSDLSGTSRIENYGTFIFNNGINGNTQASIYNAGLVKLSTVNMNGMSLEGPKNNSSKGYFYTRQPLNPNGSKVGPNLNFTKYDSYNPDQKSYNQGENYVFSNLPNYVDANGTIVNSTVANVTFDCESAGNCSAPMIAQLKKCADKNGDFTTECVKIANTSSVGDPSKIGISTYKNNNVNWPSNIPNGAIVLSSKEKGFVISRVLNTDQIKTPVEGMLIYDQTDLCIKLYNGTTWHCIERSCNE</sequence>
<dbReference type="RefSeq" id="WP_180904458.1">
    <property type="nucleotide sequence ID" value="NZ_CP040908.1"/>
</dbReference>
<dbReference type="Proteomes" id="UP000510643">
    <property type="component" value="Chromosome"/>
</dbReference>
<name>A0A7H9DU88_9FLAO</name>
<keyword evidence="2" id="KW-1185">Reference proteome</keyword>
<dbReference type="KEGG" id="efal:FH779_09360"/>
<protein>
    <submittedName>
        <fullName evidence="1">Uncharacterized protein</fullName>
    </submittedName>
</protein>
<dbReference type="EMBL" id="CP040908">
    <property type="protein sequence ID" value="QLL58279.1"/>
    <property type="molecule type" value="Genomic_DNA"/>
</dbReference>
<reference evidence="1 2" key="1">
    <citation type="submission" date="2019-06" db="EMBL/GenBank/DDBJ databases">
        <title>Emergence of pandrug resistant Empedobacter falsenii in China.</title>
        <authorList>
            <person name="Dong N."/>
            <person name="Chen S."/>
            <person name="Zhang R."/>
        </authorList>
    </citation>
    <scope>NUCLEOTIDE SEQUENCE [LARGE SCALE GENOMIC DNA]</scope>
    <source>
        <strain evidence="1 2">1681-1</strain>
    </source>
</reference>
<gene>
    <name evidence="1" type="ORF">FH779_09360</name>
</gene>
<dbReference type="GeneID" id="78401664"/>
<dbReference type="AlphaFoldDB" id="A0A7H9DU88"/>
<organism evidence="1 2">
    <name type="scientific">Empedobacter falsenii</name>
    <dbReference type="NCBI Taxonomy" id="343874"/>
    <lineage>
        <taxon>Bacteria</taxon>
        <taxon>Pseudomonadati</taxon>
        <taxon>Bacteroidota</taxon>
        <taxon>Flavobacteriia</taxon>
        <taxon>Flavobacteriales</taxon>
        <taxon>Weeksellaceae</taxon>
        <taxon>Empedobacter</taxon>
    </lineage>
</organism>
<evidence type="ECO:0000313" key="2">
    <source>
        <dbReference type="Proteomes" id="UP000510643"/>
    </source>
</evidence>
<accession>A0A7H9DU88</accession>